<accession>A0A2Z3S2I3</accession>
<keyword evidence="1" id="KW-0472">Membrane</keyword>
<gene>
    <name evidence="2" type="ORF">AURMO_00961</name>
</gene>
<feature type="transmembrane region" description="Helical" evidence="1">
    <location>
        <begin position="518"/>
        <end position="536"/>
    </location>
</feature>
<name>A0A2Z3S2I3_9MICO</name>
<proteinExistence type="predicted"/>
<evidence type="ECO:0000313" key="2">
    <source>
        <dbReference type="EMBL" id="AWR21563.1"/>
    </source>
</evidence>
<dbReference type="Gene3D" id="2.160.20.110">
    <property type="match status" value="1"/>
</dbReference>
<protein>
    <submittedName>
        <fullName evidence="2">The GLUG motif protein</fullName>
    </submittedName>
</protein>
<organism evidence="2 3">
    <name type="scientific">Aurantimicrobium photophilum</name>
    <dbReference type="NCBI Taxonomy" id="1987356"/>
    <lineage>
        <taxon>Bacteria</taxon>
        <taxon>Bacillati</taxon>
        <taxon>Actinomycetota</taxon>
        <taxon>Actinomycetes</taxon>
        <taxon>Micrococcales</taxon>
        <taxon>Microbacteriaceae</taxon>
        <taxon>Aurantimicrobium</taxon>
    </lineage>
</organism>
<keyword evidence="1" id="KW-0812">Transmembrane</keyword>
<dbReference type="EMBL" id="CP023994">
    <property type="protein sequence ID" value="AWR21563.1"/>
    <property type="molecule type" value="Genomic_DNA"/>
</dbReference>
<dbReference type="AlphaFoldDB" id="A0A2Z3S2I3"/>
<dbReference type="Proteomes" id="UP000246894">
    <property type="component" value="Chromosome"/>
</dbReference>
<dbReference type="NCBIfam" id="TIGR01167">
    <property type="entry name" value="LPXTG_anchor"/>
    <property type="match status" value="1"/>
</dbReference>
<keyword evidence="1" id="KW-1133">Transmembrane helix</keyword>
<keyword evidence="3" id="KW-1185">Reference proteome</keyword>
<evidence type="ECO:0000256" key="1">
    <source>
        <dbReference type="SAM" id="Phobius"/>
    </source>
</evidence>
<reference evidence="2 3" key="1">
    <citation type="submission" date="2017-10" db="EMBL/GenBank/DDBJ databases">
        <title>Genome of an Actinobacterium that displays light-enhanced growth.</title>
        <authorList>
            <person name="Maresca J.A."/>
            <person name="Hempel P."/>
            <person name="Shevchenko O."/>
            <person name="Miller K.J."/>
            <person name="Hahn M.W."/>
        </authorList>
    </citation>
    <scope>NUCLEOTIDE SEQUENCE [LARGE SCALE GENOMIC DNA]</scope>
    <source>
        <strain evidence="2 3">MWH-Mo1</strain>
    </source>
</reference>
<dbReference type="KEGG" id="aum:AURMO_00961"/>
<dbReference type="RefSeq" id="WP_162532669.1">
    <property type="nucleotide sequence ID" value="NZ_CP023994.1"/>
</dbReference>
<sequence length="541" mass="55097" precursor="true">MKSPHLVPLVLAIFLGIVGSISGVTSASANGCINPAAGTISDPYLIQTPANLSCLVNNDSYYWGAGKYFKQTADLDMAQYPWTTGIGTAGFTFEGSFDGQGFSISNLAITSSSGDSLGLFGKVGSATVISDVHLTNASVTVTGSGIAQRVGLLVGFSPGTVEDSSAEGTISITRAGNVHEVGGLVGNSNYGNIDRSTSDVDITITTTNPGVSNNAYIGHTGGLVGFHEGQPLTQSSATGSINLTSYMWIENIGGFAGSIASANVSNSYTTSSVSVSAQSGLSGIGGFAGKIRGATIEKSFTASTLTRSTASGGQNYIGGFVGQLDSMQSSTVRNTTWNSETTGLTGTGFGSNTSGNTITSVVGITTVQNKTFSTFGGTTLLSSAWDIYNGFESTPVKIWGICGGSSFPFLRTATITNPCPVASVNLSSGNVLAGGTLTLSGTGYQSNENIRIELHSNPVILATVQANGSGSFSTSVVIPSNTSAGSHNIVVYALGSSTSTTTIIVVEAALANTGYEQMPLILIATLLLLSGSVLVMRRKSI</sequence>
<evidence type="ECO:0000313" key="3">
    <source>
        <dbReference type="Proteomes" id="UP000246894"/>
    </source>
</evidence>